<evidence type="ECO:0000256" key="1">
    <source>
        <dbReference type="SAM" id="MobiDB-lite"/>
    </source>
</evidence>
<dbReference type="PANTHER" id="PTHR24094:SF15">
    <property type="entry name" value="AMP-DEPENDENT SYNTHETASE_LIGASE DOMAIN-CONTAINING PROTEIN-RELATED"/>
    <property type="match status" value="1"/>
</dbReference>
<dbReference type="PROSITE" id="PS51257">
    <property type="entry name" value="PROKAR_LIPOPROTEIN"/>
    <property type="match status" value="1"/>
</dbReference>
<proteinExistence type="predicted"/>
<feature type="domain" description="GmrSD restriction endonucleases C-terminal" evidence="2">
    <location>
        <begin position="102"/>
        <end position="213"/>
    </location>
</feature>
<evidence type="ECO:0000313" key="4">
    <source>
        <dbReference type="Proteomes" id="UP000031599"/>
    </source>
</evidence>
<reference evidence="3 4" key="1">
    <citation type="submission" date="2014-12" db="EMBL/GenBank/DDBJ databases">
        <title>Genome assembly of Enhygromyxa salina DSM 15201.</title>
        <authorList>
            <person name="Sharma G."/>
            <person name="Subramanian S."/>
        </authorList>
    </citation>
    <scope>NUCLEOTIDE SEQUENCE [LARGE SCALE GENOMIC DNA]</scope>
    <source>
        <strain evidence="3 4">DSM 15201</strain>
    </source>
</reference>
<dbReference type="InterPro" id="IPR011089">
    <property type="entry name" value="GmrSD_C"/>
</dbReference>
<dbReference type="PANTHER" id="PTHR24094">
    <property type="entry name" value="SECRETED PROTEIN"/>
    <property type="match status" value="1"/>
</dbReference>
<feature type="region of interest" description="Disordered" evidence="1">
    <location>
        <begin position="224"/>
        <end position="253"/>
    </location>
</feature>
<dbReference type="AlphaFoldDB" id="A0A0C2D1M2"/>
<evidence type="ECO:0000259" key="2">
    <source>
        <dbReference type="Pfam" id="PF07510"/>
    </source>
</evidence>
<sequence>MLTTRGLGVALLFVLGCDPSATRADPPAAQIEQAVVASDSHHTAELRRPAASALASTEPAITYARTDWPHWIDADHDCQDTRTEVLIDESYEPIGFEEDRRCEVAVGRWQCPYTGKIIREVHLLDVDHLVPLANAHRSGAATWTTEQRRRYANDLEHGEHLVAVEYAANRSKGDKGPEAWLPTSEDYRCSYVRDWVTIKQRWRLGMNQAEAAAIGEALETCEAGRIPPLPQTQRRTSKDDAAPRGAKPTAQTVPAEPSERVCCRVCKKGKACGDSCIAATSNCTKPSGCACDG</sequence>
<accession>A0A0C2D1M2</accession>
<dbReference type="EMBL" id="JMCC02000029">
    <property type="protein sequence ID" value="KIG17141.1"/>
    <property type="molecule type" value="Genomic_DNA"/>
</dbReference>
<dbReference type="Pfam" id="PF07510">
    <property type="entry name" value="GmrSD_C"/>
    <property type="match status" value="1"/>
</dbReference>
<name>A0A0C2D1M2_9BACT</name>
<gene>
    <name evidence="3" type="ORF">DB30_03738</name>
</gene>
<evidence type="ECO:0000313" key="3">
    <source>
        <dbReference type="EMBL" id="KIG17141.1"/>
    </source>
</evidence>
<comment type="caution">
    <text evidence="3">The sequence shown here is derived from an EMBL/GenBank/DDBJ whole genome shotgun (WGS) entry which is preliminary data.</text>
</comment>
<protein>
    <submittedName>
        <fullName evidence="3">Putative secreted protein</fullName>
    </submittedName>
</protein>
<dbReference type="Proteomes" id="UP000031599">
    <property type="component" value="Unassembled WGS sequence"/>
</dbReference>
<organism evidence="3 4">
    <name type="scientific">Enhygromyxa salina</name>
    <dbReference type="NCBI Taxonomy" id="215803"/>
    <lineage>
        <taxon>Bacteria</taxon>
        <taxon>Pseudomonadati</taxon>
        <taxon>Myxococcota</taxon>
        <taxon>Polyangia</taxon>
        <taxon>Nannocystales</taxon>
        <taxon>Nannocystaceae</taxon>
        <taxon>Enhygromyxa</taxon>
    </lineage>
</organism>
<dbReference type="RefSeq" id="WP_165703738.1">
    <property type="nucleotide sequence ID" value="NZ_JMCC02000029.1"/>
</dbReference>